<evidence type="ECO:0000313" key="2">
    <source>
        <dbReference type="EMBL" id="CAD2122493.1"/>
    </source>
</evidence>
<keyword evidence="1" id="KW-0732">Signal</keyword>
<evidence type="ECO:0000256" key="1">
    <source>
        <dbReference type="SAM" id="SignalP"/>
    </source>
</evidence>
<dbReference type="OrthoDB" id="5893855at2759"/>
<dbReference type="EMBL" id="CAJEWN010000001">
    <property type="protein sequence ID" value="CAD2122493.1"/>
    <property type="molecule type" value="Genomic_DNA"/>
</dbReference>
<feature type="signal peptide" evidence="1">
    <location>
        <begin position="1"/>
        <end position="29"/>
    </location>
</feature>
<comment type="caution">
    <text evidence="2">The sequence shown here is derived from an EMBL/GenBank/DDBJ whole genome shotgun (WGS) entry which is preliminary data.</text>
</comment>
<protein>
    <submittedName>
        <fullName evidence="2">Uncharacterized protein</fullName>
    </submittedName>
</protein>
<proteinExistence type="predicted"/>
<name>A0A6V7THJ1_MELEN</name>
<feature type="chain" id="PRO_5027980386" evidence="1">
    <location>
        <begin position="30"/>
        <end position="82"/>
    </location>
</feature>
<evidence type="ECO:0000313" key="3">
    <source>
        <dbReference type="Proteomes" id="UP000580250"/>
    </source>
</evidence>
<dbReference type="AlphaFoldDB" id="A0A6V7THJ1"/>
<dbReference type="Proteomes" id="UP000580250">
    <property type="component" value="Unassembled WGS sequence"/>
</dbReference>
<accession>A0A6V7THJ1</accession>
<reference evidence="2 3" key="1">
    <citation type="submission" date="2020-08" db="EMBL/GenBank/DDBJ databases">
        <authorList>
            <person name="Koutsovoulos G."/>
            <person name="Danchin GJ E."/>
        </authorList>
    </citation>
    <scope>NUCLEOTIDE SEQUENCE [LARGE SCALE GENOMIC DNA]</scope>
</reference>
<gene>
    <name evidence="2" type="ORF">MENT_LOCUS193</name>
</gene>
<organism evidence="2 3">
    <name type="scientific">Meloidogyne enterolobii</name>
    <name type="common">Root-knot nematode worm</name>
    <name type="synonym">Meloidogyne mayaguensis</name>
    <dbReference type="NCBI Taxonomy" id="390850"/>
    <lineage>
        <taxon>Eukaryota</taxon>
        <taxon>Metazoa</taxon>
        <taxon>Ecdysozoa</taxon>
        <taxon>Nematoda</taxon>
        <taxon>Chromadorea</taxon>
        <taxon>Rhabditida</taxon>
        <taxon>Tylenchina</taxon>
        <taxon>Tylenchomorpha</taxon>
        <taxon>Tylenchoidea</taxon>
        <taxon>Meloidogynidae</taxon>
        <taxon>Meloidogyninae</taxon>
        <taxon>Meloidogyne</taxon>
    </lineage>
</organism>
<sequence>MASQKFTIFFLAVSSILLFAVLMPGYTNAESCQACFNRVCSPPCTASCSACKNCQDINFKPQCRTPCRGFHGTLVIPPCVGK</sequence>